<reference evidence="1 2" key="1">
    <citation type="submission" date="2018-03" db="EMBL/GenBank/DDBJ databases">
        <authorList>
            <person name="Keele B.F."/>
        </authorList>
    </citation>
    <scope>NUCLEOTIDE SEQUENCE [LARGE SCALE GENOMIC DNA]</scope>
    <source>
        <strain evidence="1 2">CECT 8811</strain>
    </source>
</reference>
<dbReference type="EMBL" id="OMOI01000001">
    <property type="protein sequence ID" value="SPF77133.1"/>
    <property type="molecule type" value="Genomic_DNA"/>
</dbReference>
<name>A0A2R8AM60_9RHOB</name>
<dbReference type="Proteomes" id="UP000244911">
    <property type="component" value="Unassembled WGS sequence"/>
</dbReference>
<accession>A0A2R8AM60</accession>
<sequence>MIQVLSSSQMNRETYRCVKFKYGAFEAFHLKPRKHSQWANSIGSIDEIG</sequence>
<protein>
    <submittedName>
        <fullName evidence="1">Uncharacterized protein</fullName>
    </submittedName>
</protein>
<dbReference type="AlphaFoldDB" id="A0A2R8AM60"/>
<evidence type="ECO:0000313" key="2">
    <source>
        <dbReference type="Proteomes" id="UP000244911"/>
    </source>
</evidence>
<evidence type="ECO:0000313" key="1">
    <source>
        <dbReference type="EMBL" id="SPF77133.1"/>
    </source>
</evidence>
<keyword evidence="2" id="KW-1185">Reference proteome</keyword>
<proteinExistence type="predicted"/>
<gene>
    <name evidence="1" type="ORF">ALP8811_02156</name>
</gene>
<organism evidence="1 2">
    <name type="scientific">Aliiroseovarius pelagivivens</name>
    <dbReference type="NCBI Taxonomy" id="1639690"/>
    <lineage>
        <taxon>Bacteria</taxon>
        <taxon>Pseudomonadati</taxon>
        <taxon>Pseudomonadota</taxon>
        <taxon>Alphaproteobacteria</taxon>
        <taxon>Rhodobacterales</taxon>
        <taxon>Paracoccaceae</taxon>
        <taxon>Aliiroseovarius</taxon>
    </lineage>
</organism>